<evidence type="ECO:0000256" key="2">
    <source>
        <dbReference type="ARBA" id="ARBA00022837"/>
    </source>
</evidence>
<accession>A0A8H7VF19</accession>
<protein>
    <recommendedName>
        <fullName evidence="3">EF-hand domain-containing protein</fullName>
    </recommendedName>
</protein>
<evidence type="ECO:0000313" key="4">
    <source>
        <dbReference type="EMBL" id="KAG2220656.1"/>
    </source>
</evidence>
<keyword evidence="5" id="KW-1185">Reference proteome</keyword>
<dbReference type="PANTHER" id="PTHR23050">
    <property type="entry name" value="CALCIUM BINDING PROTEIN"/>
    <property type="match status" value="1"/>
</dbReference>
<dbReference type="OrthoDB" id="26525at2759"/>
<dbReference type="InterPro" id="IPR002048">
    <property type="entry name" value="EF_hand_dom"/>
</dbReference>
<evidence type="ECO:0000256" key="1">
    <source>
        <dbReference type="ARBA" id="ARBA00022737"/>
    </source>
</evidence>
<reference evidence="4 5" key="1">
    <citation type="submission" date="2020-12" db="EMBL/GenBank/DDBJ databases">
        <title>Metabolic potential, ecology and presence of endohyphal bacteria is reflected in genomic diversity of Mucoromycotina.</title>
        <authorList>
            <person name="Muszewska A."/>
            <person name="Okrasinska A."/>
            <person name="Steczkiewicz K."/>
            <person name="Drgas O."/>
            <person name="Orlowska M."/>
            <person name="Perlinska-Lenart U."/>
            <person name="Aleksandrzak-Piekarczyk T."/>
            <person name="Szatraj K."/>
            <person name="Zielenkiewicz U."/>
            <person name="Pilsyk S."/>
            <person name="Malc E."/>
            <person name="Mieczkowski P."/>
            <person name="Kruszewska J.S."/>
            <person name="Biernat P."/>
            <person name="Pawlowska J."/>
        </authorList>
    </citation>
    <scope>NUCLEOTIDE SEQUENCE [LARGE SCALE GENOMIC DNA]</scope>
    <source>
        <strain evidence="4 5">CBS 142.35</strain>
    </source>
</reference>
<dbReference type="InterPro" id="IPR018247">
    <property type="entry name" value="EF_Hand_1_Ca_BS"/>
</dbReference>
<dbReference type="AlphaFoldDB" id="A0A8H7VF19"/>
<evidence type="ECO:0000259" key="3">
    <source>
        <dbReference type="PROSITE" id="PS50222"/>
    </source>
</evidence>
<dbReference type="PROSITE" id="PS50222">
    <property type="entry name" value="EF_HAND_2"/>
    <property type="match status" value="2"/>
</dbReference>
<dbReference type="FunFam" id="1.10.238.10:FF:000001">
    <property type="entry name" value="Calmodulin 1"/>
    <property type="match status" value="1"/>
</dbReference>
<feature type="non-terminal residue" evidence="4">
    <location>
        <position position="1"/>
    </location>
</feature>
<dbReference type="SUPFAM" id="SSF47473">
    <property type="entry name" value="EF-hand"/>
    <property type="match status" value="1"/>
</dbReference>
<feature type="domain" description="EF-hand" evidence="3">
    <location>
        <begin position="110"/>
        <end position="145"/>
    </location>
</feature>
<dbReference type="CDD" id="cd00051">
    <property type="entry name" value="EFh"/>
    <property type="match status" value="1"/>
</dbReference>
<comment type="caution">
    <text evidence="4">The sequence shown here is derived from an EMBL/GenBank/DDBJ whole genome shotgun (WGS) entry which is preliminary data.</text>
</comment>
<dbReference type="Proteomes" id="UP000646827">
    <property type="component" value="Unassembled WGS sequence"/>
</dbReference>
<gene>
    <name evidence="4" type="ORF">INT45_008199</name>
</gene>
<dbReference type="GO" id="GO:0005509">
    <property type="term" value="F:calcium ion binding"/>
    <property type="evidence" value="ECO:0007669"/>
    <property type="project" value="InterPro"/>
</dbReference>
<dbReference type="EMBL" id="JAEPRB010000133">
    <property type="protein sequence ID" value="KAG2220656.1"/>
    <property type="molecule type" value="Genomic_DNA"/>
</dbReference>
<evidence type="ECO:0000313" key="5">
    <source>
        <dbReference type="Proteomes" id="UP000646827"/>
    </source>
</evidence>
<dbReference type="SMART" id="SM00054">
    <property type="entry name" value="EFh"/>
    <property type="match status" value="2"/>
</dbReference>
<dbReference type="InterPro" id="IPR050145">
    <property type="entry name" value="Centrin_CML-like"/>
</dbReference>
<keyword evidence="1" id="KW-0677">Repeat</keyword>
<sequence length="148" mass="16956">TGFEFNDNEITKLKSVFDTMAEGQNTLAVATLRSILNKAHTTLDQQLDERLSKIKDPMRFDDFLQIIEQQRMQNPEEGLKRVFTMLDKDNKGLINGEDLRQGLLNFGETVTEDDIQRMLRSADVDGDGMINYEEFVKILTPSRVNGQK</sequence>
<dbReference type="Gene3D" id="1.10.238.10">
    <property type="entry name" value="EF-hand"/>
    <property type="match status" value="1"/>
</dbReference>
<organism evidence="4 5">
    <name type="scientific">Circinella minor</name>
    <dbReference type="NCBI Taxonomy" id="1195481"/>
    <lineage>
        <taxon>Eukaryota</taxon>
        <taxon>Fungi</taxon>
        <taxon>Fungi incertae sedis</taxon>
        <taxon>Mucoromycota</taxon>
        <taxon>Mucoromycotina</taxon>
        <taxon>Mucoromycetes</taxon>
        <taxon>Mucorales</taxon>
        <taxon>Lichtheimiaceae</taxon>
        <taxon>Circinella</taxon>
    </lineage>
</organism>
<feature type="domain" description="EF-hand" evidence="3">
    <location>
        <begin position="74"/>
        <end position="109"/>
    </location>
</feature>
<proteinExistence type="predicted"/>
<keyword evidence="2" id="KW-0106">Calcium</keyword>
<dbReference type="InterPro" id="IPR011992">
    <property type="entry name" value="EF-hand-dom_pair"/>
</dbReference>
<dbReference type="PROSITE" id="PS00018">
    <property type="entry name" value="EF_HAND_1"/>
    <property type="match status" value="1"/>
</dbReference>
<name>A0A8H7VF19_9FUNG</name>
<dbReference type="Pfam" id="PF13499">
    <property type="entry name" value="EF-hand_7"/>
    <property type="match status" value="1"/>
</dbReference>